<proteinExistence type="predicted"/>
<dbReference type="Proteomes" id="UP000623687">
    <property type="component" value="Unassembled WGS sequence"/>
</dbReference>
<dbReference type="VEuPathDB" id="FungiDB:PC9H_005624"/>
<dbReference type="EMBL" id="JACETU010000003">
    <property type="protein sequence ID" value="KAF7433662.1"/>
    <property type="molecule type" value="Genomic_DNA"/>
</dbReference>
<name>A0A8H6ZWS9_PLEOS</name>
<evidence type="ECO:0000313" key="2">
    <source>
        <dbReference type="Proteomes" id="UP000623687"/>
    </source>
</evidence>
<accession>A0A8H6ZWS9</accession>
<organism evidence="1 2">
    <name type="scientific">Pleurotus ostreatus</name>
    <name type="common">Oyster mushroom</name>
    <name type="synonym">White-rot fungus</name>
    <dbReference type="NCBI Taxonomy" id="5322"/>
    <lineage>
        <taxon>Eukaryota</taxon>
        <taxon>Fungi</taxon>
        <taxon>Dikarya</taxon>
        <taxon>Basidiomycota</taxon>
        <taxon>Agaricomycotina</taxon>
        <taxon>Agaricomycetes</taxon>
        <taxon>Agaricomycetidae</taxon>
        <taxon>Agaricales</taxon>
        <taxon>Pleurotineae</taxon>
        <taxon>Pleurotaceae</taxon>
        <taxon>Pleurotus</taxon>
    </lineage>
</organism>
<keyword evidence="2" id="KW-1185">Reference proteome</keyword>
<protein>
    <submittedName>
        <fullName evidence="1">Uncharacterized protein</fullName>
    </submittedName>
</protein>
<comment type="caution">
    <text evidence="1">The sequence shown here is derived from an EMBL/GenBank/DDBJ whole genome shotgun (WGS) entry which is preliminary data.</text>
</comment>
<dbReference type="AlphaFoldDB" id="A0A8H6ZWS9"/>
<dbReference type="GeneID" id="59375442"/>
<gene>
    <name evidence="1" type="ORF">PC9H_005624</name>
</gene>
<sequence length="172" mass="19034">MGRNKHLSTRRMAKPDPLTINHLVILTCLNEDKVEVEKLARVKSTVSQKGGPLPDFLGEIEVEPDNAERRGARQGLKTNPAVRAMYNILANEVNKAVSKSLGYIPPSAVCQRAHFASLFTKTHIREEATLTSTLVISEPVCPCTEDGCKKILKRKRRRITAKTGSIIPLLPL</sequence>
<reference evidence="1" key="1">
    <citation type="submission" date="2019-07" db="EMBL/GenBank/DDBJ databases">
        <authorList>
            <person name="Palmer J.M."/>
        </authorList>
    </citation>
    <scope>NUCLEOTIDE SEQUENCE</scope>
    <source>
        <strain evidence="1">PC9</strain>
    </source>
</reference>
<evidence type="ECO:0000313" key="1">
    <source>
        <dbReference type="EMBL" id="KAF7433662.1"/>
    </source>
</evidence>
<dbReference type="OrthoDB" id="2978704at2759"/>
<dbReference type="RefSeq" id="XP_036633689.1">
    <property type="nucleotide sequence ID" value="XM_036775187.1"/>
</dbReference>